<dbReference type="CDD" id="cd00180">
    <property type="entry name" value="PKc"/>
    <property type="match status" value="1"/>
</dbReference>
<dbReference type="SUPFAM" id="SSF56112">
    <property type="entry name" value="Protein kinase-like (PK-like)"/>
    <property type="match status" value="1"/>
</dbReference>
<dbReference type="PROSITE" id="PS00108">
    <property type="entry name" value="PROTEIN_KINASE_ST"/>
    <property type="match status" value="1"/>
</dbReference>
<organism evidence="3 4">
    <name type="scientific">Cochliobolus sativus</name>
    <name type="common">Common root rot and spot blotch fungus</name>
    <name type="synonym">Bipolaris sorokiniana</name>
    <dbReference type="NCBI Taxonomy" id="45130"/>
    <lineage>
        <taxon>Eukaryota</taxon>
        <taxon>Fungi</taxon>
        <taxon>Dikarya</taxon>
        <taxon>Ascomycota</taxon>
        <taxon>Pezizomycotina</taxon>
        <taxon>Dothideomycetes</taxon>
        <taxon>Pleosporomycetidae</taxon>
        <taxon>Pleosporales</taxon>
        <taxon>Pleosporineae</taxon>
        <taxon>Pleosporaceae</taxon>
        <taxon>Bipolaris</taxon>
    </lineage>
</organism>
<dbReference type="InterPro" id="IPR011009">
    <property type="entry name" value="Kinase-like_dom_sf"/>
</dbReference>
<accession>A0A8H6DYN2</accession>
<evidence type="ECO:0000313" key="4">
    <source>
        <dbReference type="Proteomes" id="UP000624244"/>
    </source>
</evidence>
<dbReference type="Pfam" id="PF06985">
    <property type="entry name" value="HET"/>
    <property type="match status" value="1"/>
</dbReference>
<dbReference type="PANTHER" id="PTHR33112">
    <property type="entry name" value="DOMAIN PROTEIN, PUTATIVE-RELATED"/>
    <property type="match status" value="1"/>
</dbReference>
<dbReference type="GO" id="GO:0004672">
    <property type="term" value="F:protein kinase activity"/>
    <property type="evidence" value="ECO:0007669"/>
    <property type="project" value="InterPro"/>
</dbReference>
<name>A0A8H6DYN2_COCSA</name>
<dbReference type="InterPro" id="IPR000719">
    <property type="entry name" value="Prot_kinase_dom"/>
</dbReference>
<gene>
    <name evidence="3" type="ORF">GGP41_008236</name>
</gene>
<dbReference type="PANTHER" id="PTHR33112:SF10">
    <property type="entry name" value="TOL"/>
    <property type="match status" value="1"/>
</dbReference>
<dbReference type="Proteomes" id="UP000624244">
    <property type="component" value="Unassembled WGS sequence"/>
</dbReference>
<dbReference type="Gene3D" id="1.10.510.10">
    <property type="entry name" value="Transferase(Phosphotransferase) domain 1"/>
    <property type="match status" value="1"/>
</dbReference>
<evidence type="ECO:0000259" key="2">
    <source>
        <dbReference type="PROSITE" id="PS50011"/>
    </source>
</evidence>
<comment type="caution">
    <text evidence="3">The sequence shown here is derived from an EMBL/GenBank/DDBJ whole genome shotgun (WGS) entry which is preliminary data.</text>
</comment>
<dbReference type="EMBL" id="WNKQ01000003">
    <property type="protein sequence ID" value="KAF5852809.1"/>
    <property type="molecule type" value="Genomic_DNA"/>
</dbReference>
<feature type="region of interest" description="Disordered" evidence="1">
    <location>
        <begin position="541"/>
        <end position="574"/>
    </location>
</feature>
<dbReference type="AlphaFoldDB" id="A0A8H6DYN2"/>
<proteinExistence type="predicted"/>
<protein>
    <recommendedName>
        <fullName evidence="2">Protein kinase domain-containing protein</fullName>
    </recommendedName>
</protein>
<feature type="region of interest" description="Disordered" evidence="1">
    <location>
        <begin position="366"/>
        <end position="391"/>
    </location>
</feature>
<feature type="domain" description="Protein kinase" evidence="2">
    <location>
        <begin position="170"/>
        <end position="505"/>
    </location>
</feature>
<dbReference type="InterPro" id="IPR010730">
    <property type="entry name" value="HET"/>
</dbReference>
<dbReference type="PROSITE" id="PS50011">
    <property type="entry name" value="PROTEIN_KINASE_DOM"/>
    <property type="match status" value="1"/>
</dbReference>
<feature type="compositionally biased region" description="Low complexity" evidence="1">
    <location>
        <begin position="555"/>
        <end position="565"/>
    </location>
</feature>
<feature type="compositionally biased region" description="Basic and acidic residues" evidence="1">
    <location>
        <begin position="380"/>
        <end position="391"/>
    </location>
</feature>
<dbReference type="GO" id="GO:0005524">
    <property type="term" value="F:ATP binding"/>
    <property type="evidence" value="ECO:0007669"/>
    <property type="project" value="InterPro"/>
</dbReference>
<evidence type="ECO:0000313" key="3">
    <source>
        <dbReference type="EMBL" id="KAF5852809.1"/>
    </source>
</evidence>
<evidence type="ECO:0000256" key="1">
    <source>
        <dbReference type="SAM" id="MobiDB-lite"/>
    </source>
</evidence>
<reference evidence="3" key="1">
    <citation type="submission" date="2019-11" db="EMBL/GenBank/DDBJ databases">
        <title>Bipolaris sorokiniana Genome sequencing.</title>
        <authorList>
            <person name="Wang H."/>
        </authorList>
    </citation>
    <scope>NUCLEOTIDE SEQUENCE</scope>
</reference>
<sequence length="1252" mass="142488">MTTLPSYLTTDFAKEVADSFCKIDDNMDFMPEDKLNDFVTRSRVESVLDLAEFDSSKSRDDIVDFVITKAPRLFLIILLMENGDLEHQLRCCKDQGLDDCSLPIVFNKDGVGESLQGPSDGRRYTWLRGPKRNQRRLFLDYQWSLTIPVFGAKEKFRFELAPPQRLPFLEEASGPEANGFFGEVSRAVIHASHIVGHPELPKISWTSKKSDQKVEIPAYEIAIKRLKRSEQVPEVQWEQLVNKERENLNRARELESPHLIKPIAAYERKPDRCFIFRWADGGNLGDYWRENEAEARQRESVLWLLGQFVGICSALQVLHGRNVRHGDLKPENMLLFKRGYDRGCLQIADLGLTTFYEKGEHTNVRVGKDTKTPSGTRRYKPPEVDELRGEGQPRSRQYDVWSFGCILLELLVWLVCGYSALEKFRKGTSEYFWRGPQADGKPYKVHKYVFLVMAWLDGQLEAGSAYKNILKLIQEKLLVVPVSSNYEKASIPGYRHKASEVHPTLRDIYERSRYQEGYLKMPKLTYPSFGQVKDIAKIGGKLAPPKQKDPPNLISELKPAPSPAEELPPEQPTEELTHGIPQMIVQAPTFHENLNTLSSQISRISDHREQSSKLNDGWTSVPDNDFATDFFENIGWDLVRLMPRGITTRLCGSCNSSNSESIFDKFCDVAVLQGKARNCDLCSLLQDALEYKGIKAPITVELRQNAAHVGLKDGPNLLSLYYPKLELPDGAHFGLPILFDQASPEFFTLLKEWIRVCDSDHDTCYRKGKDVQSKPTRLIEIGQRIRLLETENIHSCQYVALSHCWGPLKENEKFCTYKRNIEQLKTGIAFEALPPTFQDAVTVARGLGIGYIWIDSLCIIQDDEDDWQRESAKMELVFSMSYCTIGASSAKSSLDGFLHERTPRTVIKLPATSTKATYACVDIDDFHADVELSALNSRGWVLQERALSRRTIFFTSTQVYWECGAGIYCETLARLENSKVALLGDANFPNAAVAHYRDGRQLLIQDLYERYSGLAFTKPADRSVAILGLQERLARTFGTRAAYGLFEEYFARGLLWKRRDLTRMKRISQPPGRRVPSWSSLSKEGGIQYMDATTELRFREVDWAVDDFKNPFSVVGGIESASFLGFARKIKSSKYDMLVNIAFDDSEEFAVEELRCVVIGKDKMGDCKFDLKRHVLVIHQSRNASRDSIYERVGVASLEPAVIASEGSWIEFEKPVLKFEIPLMSIKLRAFDQINSNPLMSDTDSEKYFSEP</sequence>
<dbReference type="SMART" id="SM00220">
    <property type="entry name" value="S_TKc"/>
    <property type="match status" value="1"/>
</dbReference>
<dbReference type="Pfam" id="PF00069">
    <property type="entry name" value="Pkinase"/>
    <property type="match status" value="1"/>
</dbReference>
<dbReference type="InterPro" id="IPR008271">
    <property type="entry name" value="Ser/Thr_kinase_AS"/>
</dbReference>